<organism evidence="1 2">
    <name type="scientific">Hyaloperonospora arabidopsidis (strain Emoy2)</name>
    <name type="common">Downy mildew agent</name>
    <name type="synonym">Peronospora arabidopsidis</name>
    <dbReference type="NCBI Taxonomy" id="559515"/>
    <lineage>
        <taxon>Eukaryota</taxon>
        <taxon>Sar</taxon>
        <taxon>Stramenopiles</taxon>
        <taxon>Oomycota</taxon>
        <taxon>Peronosporomycetes</taxon>
        <taxon>Peronosporales</taxon>
        <taxon>Peronosporaceae</taxon>
        <taxon>Hyaloperonospora</taxon>
    </lineage>
</organism>
<keyword evidence="2" id="KW-1185">Reference proteome</keyword>
<reference evidence="1" key="2">
    <citation type="submission" date="2015-06" db="UniProtKB">
        <authorList>
            <consortium name="EnsemblProtists"/>
        </authorList>
    </citation>
    <scope>IDENTIFICATION</scope>
    <source>
        <strain evidence="1">Emoy2</strain>
    </source>
</reference>
<accession>M4BFX1</accession>
<reference evidence="2" key="1">
    <citation type="journal article" date="2010" name="Science">
        <title>Signatures of adaptation to obligate biotrophy in the Hyaloperonospora arabidopsidis genome.</title>
        <authorList>
            <person name="Baxter L."/>
            <person name="Tripathy S."/>
            <person name="Ishaque N."/>
            <person name="Boot N."/>
            <person name="Cabral A."/>
            <person name="Kemen E."/>
            <person name="Thines M."/>
            <person name="Ah-Fong A."/>
            <person name="Anderson R."/>
            <person name="Badejoko W."/>
            <person name="Bittner-Eddy P."/>
            <person name="Boore J.L."/>
            <person name="Chibucos M.C."/>
            <person name="Coates M."/>
            <person name="Dehal P."/>
            <person name="Delehaunty K."/>
            <person name="Dong S."/>
            <person name="Downton P."/>
            <person name="Dumas B."/>
            <person name="Fabro G."/>
            <person name="Fronick C."/>
            <person name="Fuerstenberg S.I."/>
            <person name="Fulton L."/>
            <person name="Gaulin E."/>
            <person name="Govers F."/>
            <person name="Hughes L."/>
            <person name="Humphray S."/>
            <person name="Jiang R.H."/>
            <person name="Judelson H."/>
            <person name="Kamoun S."/>
            <person name="Kyung K."/>
            <person name="Meijer H."/>
            <person name="Minx P."/>
            <person name="Morris P."/>
            <person name="Nelson J."/>
            <person name="Phuntumart V."/>
            <person name="Qutob D."/>
            <person name="Rehmany A."/>
            <person name="Rougon-Cardoso A."/>
            <person name="Ryden P."/>
            <person name="Torto-Alalibo T."/>
            <person name="Studholme D."/>
            <person name="Wang Y."/>
            <person name="Win J."/>
            <person name="Wood J."/>
            <person name="Clifton S.W."/>
            <person name="Rogers J."/>
            <person name="Van den Ackerveken G."/>
            <person name="Jones J.D."/>
            <person name="McDowell J.M."/>
            <person name="Beynon J."/>
            <person name="Tyler B.M."/>
        </authorList>
    </citation>
    <scope>NUCLEOTIDE SEQUENCE [LARGE SCALE GENOMIC DNA]</scope>
    <source>
        <strain evidence="2">Emoy2</strain>
    </source>
</reference>
<dbReference type="HOGENOM" id="CLU_2693066_0_0_1"/>
<dbReference type="EMBL" id="JH598219">
    <property type="status" value="NOT_ANNOTATED_CDS"/>
    <property type="molecule type" value="Genomic_DNA"/>
</dbReference>
<dbReference type="EnsemblProtists" id="HpaT805191">
    <property type="protein sequence ID" value="HpaP805191"/>
    <property type="gene ID" value="HpaG805191"/>
</dbReference>
<dbReference type="AlphaFoldDB" id="M4BFX1"/>
<dbReference type="Proteomes" id="UP000011713">
    <property type="component" value="Unassembled WGS sequence"/>
</dbReference>
<name>M4BFX1_HYAAE</name>
<proteinExistence type="predicted"/>
<dbReference type="InParanoid" id="M4BFX1"/>
<evidence type="ECO:0000313" key="1">
    <source>
        <dbReference type="EnsemblProtists" id="HpaP805191"/>
    </source>
</evidence>
<protein>
    <submittedName>
        <fullName evidence="1">Uncharacterized protein</fullName>
    </submittedName>
</protein>
<dbReference type="VEuPathDB" id="FungiDB:HpaG805191"/>
<sequence>MCKTILRDIYNLKVKAKYASLAGLPPLEAFLDKLVEQISHKIRRDTSGRLTLLFVVPNSALAVAKGFQQMMYLC</sequence>
<evidence type="ECO:0000313" key="2">
    <source>
        <dbReference type="Proteomes" id="UP000011713"/>
    </source>
</evidence>